<reference evidence="2 3" key="1">
    <citation type="submission" date="2019-08" db="EMBL/GenBank/DDBJ databases">
        <title>Genomes of Subsaximicrobium wynnwilliamsii strains.</title>
        <authorList>
            <person name="Bowman J.P."/>
        </authorList>
    </citation>
    <scope>NUCLEOTIDE SEQUENCE [LARGE SCALE GENOMIC DNA]</scope>
    <source>
        <strain evidence="2 3">2-80-2</strain>
    </source>
</reference>
<feature type="chain" id="PRO_5022927537" description="DUF4136 domain-containing protein" evidence="1">
    <location>
        <begin position="24"/>
        <end position="186"/>
    </location>
</feature>
<feature type="signal peptide" evidence="1">
    <location>
        <begin position="1"/>
        <end position="23"/>
    </location>
</feature>
<sequence>MKKYMYLSLFVSLLFSCNSNGQATDSLSKNNRSIPASNFVFSGDYNDLLTLQMASQITGFDASNAIKTHAMKGMMTETLRYYWENDRKVEIEGSTLPRVDRVQINWIDDEADMDSFLYFIDPEKHPELIKVNGVGESAYWNSNKKYLEVYYNGISFRLEVDISNDDTLDKEKTIALAKQIIDAKLK</sequence>
<organism evidence="2 3">
    <name type="scientific">Subsaximicrobium wynnwilliamsii</name>
    <dbReference type="NCBI Taxonomy" id="291179"/>
    <lineage>
        <taxon>Bacteria</taxon>
        <taxon>Pseudomonadati</taxon>
        <taxon>Bacteroidota</taxon>
        <taxon>Flavobacteriia</taxon>
        <taxon>Flavobacteriales</taxon>
        <taxon>Flavobacteriaceae</taxon>
        <taxon>Subsaximicrobium</taxon>
    </lineage>
</organism>
<comment type="caution">
    <text evidence="2">The sequence shown here is derived from an EMBL/GenBank/DDBJ whole genome shotgun (WGS) entry which is preliminary data.</text>
</comment>
<evidence type="ECO:0000313" key="3">
    <source>
        <dbReference type="Proteomes" id="UP000321578"/>
    </source>
</evidence>
<accession>A0A5C6ZHP7</accession>
<keyword evidence="1" id="KW-0732">Signal</keyword>
<protein>
    <recommendedName>
        <fullName evidence="4">DUF4136 domain-containing protein</fullName>
    </recommendedName>
</protein>
<dbReference type="OrthoDB" id="1438588at2"/>
<evidence type="ECO:0000256" key="1">
    <source>
        <dbReference type="SAM" id="SignalP"/>
    </source>
</evidence>
<evidence type="ECO:0000313" key="2">
    <source>
        <dbReference type="EMBL" id="TXD89463.1"/>
    </source>
</evidence>
<keyword evidence="3" id="KW-1185">Reference proteome</keyword>
<dbReference type="Proteomes" id="UP000321578">
    <property type="component" value="Unassembled WGS sequence"/>
</dbReference>
<name>A0A5C6ZHP7_9FLAO</name>
<dbReference type="AlphaFoldDB" id="A0A5C6ZHP7"/>
<gene>
    <name evidence="2" type="ORF">ESY86_08770</name>
</gene>
<dbReference type="PROSITE" id="PS51257">
    <property type="entry name" value="PROKAR_LIPOPROTEIN"/>
    <property type="match status" value="1"/>
</dbReference>
<proteinExistence type="predicted"/>
<evidence type="ECO:0008006" key="4">
    <source>
        <dbReference type="Google" id="ProtNLM"/>
    </source>
</evidence>
<dbReference type="EMBL" id="VORO01000007">
    <property type="protein sequence ID" value="TXD89463.1"/>
    <property type="molecule type" value="Genomic_DNA"/>
</dbReference>
<dbReference type="RefSeq" id="WP_147086216.1">
    <property type="nucleotide sequence ID" value="NZ_VORM01000006.1"/>
</dbReference>